<reference evidence="2 3" key="1">
    <citation type="journal article" date="2012" name="BMC Genomics">
        <title>Comparative genomic analysis and phylogenetic position of Theileria equi.</title>
        <authorList>
            <person name="Kappmeyer L.S."/>
            <person name="Thiagarajan M."/>
            <person name="Herndon D.R."/>
            <person name="Ramsay J.D."/>
            <person name="Caler E."/>
            <person name="Djikeng A."/>
            <person name="Gillespie J.J."/>
            <person name="Lau A.O."/>
            <person name="Roalson E.H."/>
            <person name="Silva J.C."/>
            <person name="Silva M.G."/>
            <person name="Suarez C.E."/>
            <person name="Ueti M.W."/>
            <person name="Nene V.M."/>
            <person name="Mealey R.H."/>
            <person name="Knowles D.P."/>
            <person name="Brayton K.A."/>
        </authorList>
    </citation>
    <scope>NUCLEOTIDE SEQUENCE [LARGE SCALE GENOMIC DNA]</scope>
    <source>
        <strain evidence="2 3">WA</strain>
    </source>
</reference>
<accession>L1LFC5</accession>
<name>L1LFC5_THEEQ</name>
<organism evidence="2 3">
    <name type="scientific">Theileria equi strain WA</name>
    <dbReference type="NCBI Taxonomy" id="1537102"/>
    <lineage>
        <taxon>Eukaryota</taxon>
        <taxon>Sar</taxon>
        <taxon>Alveolata</taxon>
        <taxon>Apicomplexa</taxon>
        <taxon>Aconoidasida</taxon>
        <taxon>Piroplasmida</taxon>
        <taxon>Theileriidae</taxon>
        <taxon>Theileria</taxon>
    </lineage>
</organism>
<dbReference type="VEuPathDB" id="PiroplasmaDB:BEWA_041750"/>
<proteinExistence type="predicted"/>
<dbReference type="KEGG" id="beq:BEWA_041750"/>
<keyword evidence="1" id="KW-1133">Transmembrane helix</keyword>
<dbReference type="AlphaFoldDB" id="L1LFC5"/>
<evidence type="ECO:0000313" key="2">
    <source>
        <dbReference type="EMBL" id="EKX74137.1"/>
    </source>
</evidence>
<protein>
    <submittedName>
        <fullName evidence="2">Membrane protein, putative</fullName>
    </submittedName>
</protein>
<dbReference type="EMBL" id="ACOU01000002">
    <property type="protein sequence ID" value="EKX74137.1"/>
    <property type="molecule type" value="Genomic_DNA"/>
</dbReference>
<dbReference type="GeneID" id="15807585"/>
<dbReference type="Proteomes" id="UP000031512">
    <property type="component" value="Unassembled WGS sequence"/>
</dbReference>
<dbReference type="RefSeq" id="XP_004833589.1">
    <property type="nucleotide sequence ID" value="XM_004833532.1"/>
</dbReference>
<comment type="caution">
    <text evidence="2">The sequence shown here is derived from an EMBL/GenBank/DDBJ whole genome shotgun (WGS) entry which is preliminary data.</text>
</comment>
<keyword evidence="1" id="KW-0472">Membrane</keyword>
<evidence type="ECO:0000256" key="1">
    <source>
        <dbReference type="SAM" id="Phobius"/>
    </source>
</evidence>
<evidence type="ECO:0000313" key="3">
    <source>
        <dbReference type="Proteomes" id="UP000031512"/>
    </source>
</evidence>
<sequence>MALGTSVHNKIIGCVVGGIIGLPVGIIIGLVPIFKALEANQRYSQSEVIGSFEESGIYAKRHSQDSKV</sequence>
<gene>
    <name evidence="2" type="ORF">BEWA_041750</name>
</gene>
<keyword evidence="3" id="KW-1185">Reference proteome</keyword>
<feature type="transmembrane region" description="Helical" evidence="1">
    <location>
        <begin position="12"/>
        <end position="34"/>
    </location>
</feature>
<keyword evidence="1" id="KW-0812">Transmembrane</keyword>